<dbReference type="EMBL" id="MQWD01000001">
    <property type="protein sequence ID" value="PAP76128.1"/>
    <property type="molecule type" value="Genomic_DNA"/>
</dbReference>
<sequence length="134" mass="13805">MTPLALRRAARFSLALVWLGEGLGLKLWLRDAGELAIVAASGLWVGSPEATLVAIGVLETIAGVVLLVGYRERLAVAVTTVAMAAITLGVVWTDPSTLLDPLTGVLKNSAVAVCGAVVWSLAPAAQRAPVPALR</sequence>
<proteinExistence type="predicted"/>
<dbReference type="OrthoDB" id="6199084at2"/>
<evidence type="ECO:0000313" key="2">
    <source>
        <dbReference type="EMBL" id="PAP76128.1"/>
    </source>
</evidence>
<comment type="caution">
    <text evidence="2">The sequence shown here is derived from an EMBL/GenBank/DDBJ whole genome shotgun (WGS) entry which is preliminary data.</text>
</comment>
<dbReference type="AlphaFoldDB" id="A0A271IYT4"/>
<evidence type="ECO:0000256" key="1">
    <source>
        <dbReference type="SAM" id="Phobius"/>
    </source>
</evidence>
<keyword evidence="1" id="KW-1133">Transmembrane helix</keyword>
<protein>
    <recommendedName>
        <fullName evidence="4">DoxX family protein</fullName>
    </recommendedName>
</protein>
<keyword evidence="1" id="KW-0812">Transmembrane</keyword>
<keyword evidence="3" id="KW-1185">Reference proteome</keyword>
<organism evidence="2 3">
    <name type="scientific">Rubrivirga marina</name>
    <dbReference type="NCBI Taxonomy" id="1196024"/>
    <lineage>
        <taxon>Bacteria</taxon>
        <taxon>Pseudomonadati</taxon>
        <taxon>Rhodothermota</taxon>
        <taxon>Rhodothermia</taxon>
        <taxon>Rhodothermales</taxon>
        <taxon>Rubricoccaceae</taxon>
        <taxon>Rubrivirga</taxon>
    </lineage>
</organism>
<evidence type="ECO:0000313" key="3">
    <source>
        <dbReference type="Proteomes" id="UP000216339"/>
    </source>
</evidence>
<feature type="transmembrane region" description="Helical" evidence="1">
    <location>
        <begin position="74"/>
        <end position="93"/>
    </location>
</feature>
<keyword evidence="1" id="KW-0472">Membrane</keyword>
<evidence type="ECO:0008006" key="4">
    <source>
        <dbReference type="Google" id="ProtNLM"/>
    </source>
</evidence>
<name>A0A271IYT4_9BACT</name>
<dbReference type="RefSeq" id="WP_095509767.1">
    <property type="nucleotide sequence ID" value="NZ_MQWD01000001.1"/>
</dbReference>
<dbReference type="Proteomes" id="UP000216339">
    <property type="component" value="Unassembled WGS sequence"/>
</dbReference>
<feature type="transmembrane region" description="Helical" evidence="1">
    <location>
        <begin position="49"/>
        <end position="67"/>
    </location>
</feature>
<gene>
    <name evidence="2" type="ORF">BSZ37_06540</name>
</gene>
<accession>A0A271IYT4</accession>
<reference evidence="2 3" key="1">
    <citation type="submission" date="2016-11" db="EMBL/GenBank/DDBJ databases">
        <title>Study of marine rhodopsin-containing bacteria.</title>
        <authorList>
            <person name="Yoshizawa S."/>
            <person name="Kumagai Y."/>
            <person name="Kogure K."/>
        </authorList>
    </citation>
    <scope>NUCLEOTIDE SEQUENCE [LARGE SCALE GENOMIC DNA]</scope>
    <source>
        <strain evidence="2 3">SAORIC-28</strain>
    </source>
</reference>
<dbReference type="InterPro" id="IPR025695">
    <property type="entry name" value="DoxX-like"/>
</dbReference>
<dbReference type="Pfam" id="PF13781">
    <property type="entry name" value="DoxX_3"/>
    <property type="match status" value="1"/>
</dbReference>
<feature type="transmembrane region" description="Helical" evidence="1">
    <location>
        <begin position="12"/>
        <end position="29"/>
    </location>
</feature>